<proteinExistence type="predicted"/>
<feature type="transmembrane region" description="Helical" evidence="2">
    <location>
        <begin position="129"/>
        <end position="151"/>
    </location>
</feature>
<feature type="compositionally biased region" description="Basic and acidic residues" evidence="1">
    <location>
        <begin position="13"/>
        <end position="22"/>
    </location>
</feature>
<keyword evidence="2" id="KW-1133">Transmembrane helix</keyword>
<feature type="compositionally biased region" description="Basic and acidic residues" evidence="1">
    <location>
        <begin position="193"/>
        <end position="214"/>
    </location>
</feature>
<organism evidence="3 4">
    <name type="scientific">Streptomyces cuspidosporus</name>
    <dbReference type="NCBI Taxonomy" id="66882"/>
    <lineage>
        <taxon>Bacteria</taxon>
        <taxon>Bacillati</taxon>
        <taxon>Actinomycetota</taxon>
        <taxon>Actinomycetes</taxon>
        <taxon>Kitasatosporales</taxon>
        <taxon>Streptomycetaceae</taxon>
        <taxon>Streptomyces</taxon>
    </lineage>
</organism>
<sequence length="421" mass="41951">MNDDTYEPAPGNPDRRDAHEPDGTAPLSKAADTDHTAGDGQGADRGDLDHGDPTSGDLDHGDPTSGDLDHGDPTSGDLDHGSGHGPDVMDEDALRRLLHGAVDELEPSPHSLEHLRRAVPARRTRRRQALVGAVAAVVLGGAALPALVHVATTGGSDDRPAIAGSSHRTPGADQDKHGEGSGETQTPRPSGKGGEDKRHTGKDDKKTDPSKKPGGDSGGVAPDPSSTLNATSPTCTRAQLGSATGTTGAADAEGRVYGSFRVVNISDTPCTVQGGGNVSPSPQGGADSSRIFVVDHTSGDEAGGLPDPATAPGQLILKPGQAYEVRFAWIPQSGGGTSGCSNTSTTPPSPDPTPDSASGADGEPSSGGPGDSPGTGGDGEQPAGSVLVSYTPEAGEPVAASVTLNGACAGTIYRTGVLAGS</sequence>
<feature type="region of interest" description="Disordered" evidence="1">
    <location>
        <begin position="1"/>
        <end position="90"/>
    </location>
</feature>
<feature type="compositionally biased region" description="Low complexity" evidence="1">
    <location>
        <begin position="354"/>
        <end position="364"/>
    </location>
</feature>
<keyword evidence="4" id="KW-1185">Reference proteome</keyword>
<name>A0ABN3G9B8_9ACTN</name>
<evidence type="ECO:0000313" key="4">
    <source>
        <dbReference type="Proteomes" id="UP001500253"/>
    </source>
</evidence>
<keyword evidence="2" id="KW-0812">Transmembrane</keyword>
<feature type="compositionally biased region" description="Basic and acidic residues" evidence="1">
    <location>
        <begin position="31"/>
        <end position="82"/>
    </location>
</feature>
<evidence type="ECO:0008006" key="5">
    <source>
        <dbReference type="Google" id="ProtNLM"/>
    </source>
</evidence>
<comment type="caution">
    <text evidence="3">The sequence shown here is derived from an EMBL/GenBank/DDBJ whole genome shotgun (WGS) entry which is preliminary data.</text>
</comment>
<reference evidence="3 4" key="1">
    <citation type="journal article" date="2019" name="Int. J. Syst. Evol. Microbiol.">
        <title>The Global Catalogue of Microorganisms (GCM) 10K type strain sequencing project: providing services to taxonomists for standard genome sequencing and annotation.</title>
        <authorList>
            <consortium name="The Broad Institute Genomics Platform"/>
            <consortium name="The Broad Institute Genome Sequencing Center for Infectious Disease"/>
            <person name="Wu L."/>
            <person name="Ma J."/>
        </authorList>
    </citation>
    <scope>NUCLEOTIDE SEQUENCE [LARGE SCALE GENOMIC DNA]</scope>
    <source>
        <strain evidence="3 4">JCM 4316</strain>
    </source>
</reference>
<feature type="compositionally biased region" description="Basic residues" evidence="1">
    <location>
        <begin position="117"/>
        <end position="127"/>
    </location>
</feature>
<feature type="region of interest" description="Disordered" evidence="1">
    <location>
        <begin position="269"/>
        <end position="311"/>
    </location>
</feature>
<feature type="compositionally biased region" description="Gly residues" evidence="1">
    <location>
        <begin position="365"/>
        <end position="379"/>
    </location>
</feature>
<evidence type="ECO:0000256" key="2">
    <source>
        <dbReference type="SAM" id="Phobius"/>
    </source>
</evidence>
<dbReference type="EMBL" id="BAAASD010000013">
    <property type="protein sequence ID" value="GAA2346944.1"/>
    <property type="molecule type" value="Genomic_DNA"/>
</dbReference>
<dbReference type="Proteomes" id="UP001500253">
    <property type="component" value="Unassembled WGS sequence"/>
</dbReference>
<keyword evidence="2" id="KW-0472">Membrane</keyword>
<feature type="region of interest" description="Disordered" evidence="1">
    <location>
        <begin position="156"/>
        <end position="251"/>
    </location>
</feature>
<evidence type="ECO:0000313" key="3">
    <source>
        <dbReference type="EMBL" id="GAA2346944.1"/>
    </source>
</evidence>
<feature type="region of interest" description="Disordered" evidence="1">
    <location>
        <begin position="105"/>
        <end position="127"/>
    </location>
</feature>
<evidence type="ECO:0000256" key="1">
    <source>
        <dbReference type="SAM" id="MobiDB-lite"/>
    </source>
</evidence>
<feature type="region of interest" description="Disordered" evidence="1">
    <location>
        <begin position="334"/>
        <end position="391"/>
    </location>
</feature>
<gene>
    <name evidence="3" type="ORF">GCM10010246_36900</name>
</gene>
<dbReference type="RefSeq" id="WP_346175518.1">
    <property type="nucleotide sequence ID" value="NZ_BAAASD010000013.1"/>
</dbReference>
<feature type="compositionally biased region" description="Polar residues" evidence="1">
    <location>
        <begin position="224"/>
        <end position="239"/>
    </location>
</feature>
<accession>A0ABN3G9B8</accession>
<protein>
    <recommendedName>
        <fullName evidence="5">DUF4232 domain-containing protein</fullName>
    </recommendedName>
</protein>
<feature type="compositionally biased region" description="Low complexity" evidence="1">
    <location>
        <begin position="241"/>
        <end position="250"/>
    </location>
</feature>